<comment type="subcellular location">
    <subcellularLocation>
        <location evidence="8">Endomembrane system</location>
        <topology evidence="8">Single-pass type I membrane protein</topology>
    </subcellularLocation>
</comment>
<feature type="region of interest" description="Disordered" evidence="11">
    <location>
        <begin position="440"/>
        <end position="466"/>
    </location>
</feature>
<dbReference type="GO" id="GO:0005509">
    <property type="term" value="F:calcium ion binding"/>
    <property type="evidence" value="ECO:0007669"/>
    <property type="project" value="InterPro"/>
</dbReference>
<keyword evidence="7" id="KW-0325">Glycoprotein</keyword>
<dbReference type="SMART" id="SM00181">
    <property type="entry name" value="EGF"/>
    <property type="match status" value="3"/>
</dbReference>
<dbReference type="Gene3D" id="3.30.70.3310">
    <property type="match status" value="1"/>
</dbReference>
<dbReference type="InterPro" id="IPR036770">
    <property type="entry name" value="Ankyrin_rpt-contain_sf"/>
</dbReference>
<organism evidence="15 16">
    <name type="scientific">Ancylostoma ceylanicum</name>
    <dbReference type="NCBI Taxonomy" id="53326"/>
    <lineage>
        <taxon>Eukaryota</taxon>
        <taxon>Metazoa</taxon>
        <taxon>Ecdysozoa</taxon>
        <taxon>Nematoda</taxon>
        <taxon>Chromadorea</taxon>
        <taxon>Rhabditida</taxon>
        <taxon>Rhabditina</taxon>
        <taxon>Rhabditomorpha</taxon>
        <taxon>Strongyloidea</taxon>
        <taxon>Ancylostomatidae</taxon>
        <taxon>Ancylostomatinae</taxon>
        <taxon>Ancylostoma</taxon>
    </lineage>
</organism>
<evidence type="ECO:0000259" key="13">
    <source>
        <dbReference type="PROSITE" id="PS50026"/>
    </source>
</evidence>
<comment type="caution">
    <text evidence="15">The sequence shown here is derived from an EMBL/GenBank/DDBJ whole genome shotgun (WGS) entry which is preliminary data.</text>
</comment>
<dbReference type="Pfam" id="PF12796">
    <property type="entry name" value="Ank_2"/>
    <property type="match status" value="2"/>
</dbReference>
<keyword evidence="3" id="KW-0677">Repeat</keyword>
<dbReference type="AlphaFoldDB" id="A0A016WSK8"/>
<proteinExistence type="predicted"/>
<evidence type="ECO:0000256" key="12">
    <source>
        <dbReference type="SAM" id="Phobius"/>
    </source>
</evidence>
<dbReference type="Pfam" id="PF00066">
    <property type="entry name" value="Notch"/>
    <property type="match status" value="2"/>
</dbReference>
<dbReference type="InterPro" id="IPR035993">
    <property type="entry name" value="Notch-like_dom_sf"/>
</dbReference>
<dbReference type="CDD" id="cd00054">
    <property type="entry name" value="EGF_CA"/>
    <property type="match status" value="1"/>
</dbReference>
<evidence type="ECO:0000256" key="6">
    <source>
        <dbReference type="ARBA" id="ARBA00023157"/>
    </source>
</evidence>
<dbReference type="PROSITE" id="PS50258">
    <property type="entry name" value="LNR"/>
    <property type="match status" value="1"/>
</dbReference>
<dbReference type="Proteomes" id="UP000024635">
    <property type="component" value="Unassembled WGS sequence"/>
</dbReference>
<dbReference type="STRING" id="53326.A0A016WSK8"/>
<gene>
    <name evidence="15" type="primary">Acey_s0548.g3287</name>
    <name evidence="15" type="ORF">Y032_0548g3287</name>
</gene>
<keyword evidence="6 10" id="KW-1015">Disulfide bond</keyword>
<dbReference type="SMART" id="SM00248">
    <property type="entry name" value="ANK"/>
    <property type="match status" value="5"/>
</dbReference>
<feature type="domain" description="EGF-like" evidence="13">
    <location>
        <begin position="43"/>
        <end position="85"/>
    </location>
</feature>
<dbReference type="InterPro" id="IPR000800">
    <property type="entry name" value="Notch_dom"/>
</dbReference>
<dbReference type="OrthoDB" id="5856526at2759"/>
<comment type="caution">
    <text evidence="10">Lacks conserved residue(s) required for the propagation of feature annotation.</text>
</comment>
<dbReference type="Gene3D" id="1.25.40.20">
    <property type="entry name" value="Ankyrin repeat-containing domain"/>
    <property type="match status" value="2"/>
</dbReference>
<feature type="domain" description="EGF-like" evidence="13">
    <location>
        <begin position="87"/>
        <end position="126"/>
    </location>
</feature>
<evidence type="ECO:0000259" key="14">
    <source>
        <dbReference type="PROSITE" id="PS50258"/>
    </source>
</evidence>
<keyword evidence="9" id="KW-0040">ANK repeat</keyword>
<keyword evidence="1 10" id="KW-0245">EGF-like domain</keyword>
<feature type="disulfide bond" evidence="10">
    <location>
        <begin position="116"/>
        <end position="125"/>
    </location>
</feature>
<reference evidence="16" key="1">
    <citation type="journal article" date="2015" name="Nat. Genet.">
        <title>The genome and transcriptome of the zoonotic hookworm Ancylostoma ceylanicum identify infection-specific gene families.</title>
        <authorList>
            <person name="Schwarz E.M."/>
            <person name="Hu Y."/>
            <person name="Antoshechkin I."/>
            <person name="Miller M.M."/>
            <person name="Sternberg P.W."/>
            <person name="Aroian R.V."/>
        </authorList>
    </citation>
    <scope>NUCLEOTIDE SEQUENCE</scope>
    <source>
        <strain evidence="16">HY135</strain>
    </source>
</reference>
<dbReference type="PROSITE" id="PS50026">
    <property type="entry name" value="EGF_3"/>
    <property type="match status" value="3"/>
</dbReference>
<evidence type="ECO:0008006" key="17">
    <source>
        <dbReference type="Google" id="ProtNLM"/>
    </source>
</evidence>
<dbReference type="InterPro" id="IPR051022">
    <property type="entry name" value="Notch_Cell-Fate_Det"/>
</dbReference>
<protein>
    <recommendedName>
        <fullName evidence="17">EGF-like domain protein</fullName>
    </recommendedName>
</protein>
<dbReference type="PROSITE" id="PS00022">
    <property type="entry name" value="EGF_1"/>
    <property type="match status" value="3"/>
</dbReference>
<dbReference type="SMART" id="SM00004">
    <property type="entry name" value="NL"/>
    <property type="match status" value="2"/>
</dbReference>
<evidence type="ECO:0000256" key="7">
    <source>
        <dbReference type="ARBA" id="ARBA00023180"/>
    </source>
</evidence>
<evidence type="ECO:0000256" key="1">
    <source>
        <dbReference type="ARBA" id="ARBA00022536"/>
    </source>
</evidence>
<dbReference type="EMBL" id="JARK01000148">
    <property type="protein sequence ID" value="EYC41998.1"/>
    <property type="molecule type" value="Genomic_DNA"/>
</dbReference>
<evidence type="ECO:0000256" key="4">
    <source>
        <dbReference type="ARBA" id="ARBA00022989"/>
    </source>
</evidence>
<dbReference type="SUPFAM" id="SSF48403">
    <property type="entry name" value="Ankyrin repeat"/>
    <property type="match status" value="1"/>
</dbReference>
<accession>A0A016WSK8</accession>
<evidence type="ECO:0000256" key="2">
    <source>
        <dbReference type="ARBA" id="ARBA00022692"/>
    </source>
</evidence>
<dbReference type="InterPro" id="IPR002110">
    <property type="entry name" value="Ankyrin_rpt"/>
</dbReference>
<feature type="transmembrane region" description="Helical" evidence="12">
    <location>
        <begin position="405"/>
        <end position="423"/>
    </location>
</feature>
<keyword evidence="2 12" id="KW-0812">Transmembrane</keyword>
<dbReference type="SMART" id="SM00179">
    <property type="entry name" value="EGF_CA"/>
    <property type="match status" value="3"/>
</dbReference>
<feature type="domain" description="EGF-like" evidence="13">
    <location>
        <begin position="5"/>
        <end position="41"/>
    </location>
</feature>
<dbReference type="InterPro" id="IPR000742">
    <property type="entry name" value="EGF"/>
</dbReference>
<dbReference type="SUPFAM" id="SSF57196">
    <property type="entry name" value="EGF/Laminin"/>
    <property type="match status" value="3"/>
</dbReference>
<evidence type="ECO:0000256" key="8">
    <source>
        <dbReference type="ARBA" id="ARBA00046288"/>
    </source>
</evidence>
<feature type="disulfide bond" evidence="10">
    <location>
        <begin position="75"/>
        <end position="84"/>
    </location>
</feature>
<dbReference type="InterPro" id="IPR001881">
    <property type="entry name" value="EGF-like_Ca-bd_dom"/>
</dbReference>
<dbReference type="Gene3D" id="2.10.25.10">
    <property type="entry name" value="Laminin"/>
    <property type="match status" value="3"/>
</dbReference>
<feature type="transmembrane region" description="Helical" evidence="12">
    <location>
        <begin position="367"/>
        <end position="393"/>
    </location>
</feature>
<keyword evidence="16" id="KW-1185">Reference proteome</keyword>
<dbReference type="PROSITE" id="PS50297">
    <property type="entry name" value="ANK_REP_REGION"/>
    <property type="match status" value="1"/>
</dbReference>
<dbReference type="Gene3D" id="4.10.470.20">
    <property type="match status" value="2"/>
</dbReference>
<evidence type="ECO:0000256" key="5">
    <source>
        <dbReference type="ARBA" id="ARBA00023136"/>
    </source>
</evidence>
<dbReference type="PROSITE" id="PS50088">
    <property type="entry name" value="ANK_REPEAT"/>
    <property type="match status" value="1"/>
</dbReference>
<sequence>MCEMEVVPCPTQPCVNGVCQTDADGWKYCRCDPRFEGKHCELDKDECALKVCPADAECLNHKPKHKKDKGYACVCPIGYTGDSCEIEVDLCEISKRKGENYCYNGGVCEARHVCMCQDGFGGSRCAHRVPLWKEYEEFGCPERPEVCAKLFDDNHCDEICNRESCLFDGFDCAKRDAIACRNPSDCAYKYGDGKCDEECGGPECGFDGGDCERTSDTTVGADGNMIGVAVGVPPDVAIKNLRHLQAELAQRLYTHVSLAEDKEGIMVFEWSVDGGQGNRISIIDEHVVASNVNTMDGTMVFFDVDTSGCRLRRRRNHAQSQCFTDLRAAATYLTLELAKTRSLNNTQMLPIRDVTWRKKQLETATSFLSPLTLAIICIVVFMGICALCTGVIVAIVRVRRKRQKVVFAPHWAIPGMLVFALSFEGRVVSFSGEVAQRKTDRENGLYHPPTPPDSNSPEYGNDEDQYKKVGTCDSSNNCQKPYWHQWLMVSSPYAMFPPRPLLVYFSIFIEESPFLLAVRRGDHKSVQQMIQSSENFIDAKLNYGLCIKRIRYNFRLFYVDENGLGVLHHAVANNDAKMLQILIDCGQLDLFERNAAGQSPLLFAARLAHPDLECVSILVKAIDDVRKRRHDDVLSEHFDDVEANRRELLKMLPLFDEADAKYALTDALGRNVVHYAALYNAPHLISYFTACGANVNLIDLNGDAPIHLAARDANVEALVALIRNSCDINIRDGSDRTAYEVADSQGHTVVCGVLLIAKNSPGTEFMDRIKDFSAISNLV</sequence>
<name>A0A016WSK8_9BILA</name>
<dbReference type="SUPFAM" id="SSF90193">
    <property type="entry name" value="Notch domain"/>
    <property type="match status" value="2"/>
</dbReference>
<dbReference type="PROSITE" id="PS01186">
    <property type="entry name" value="EGF_2"/>
    <property type="match status" value="2"/>
</dbReference>
<dbReference type="PANTHER" id="PTHR24049">
    <property type="entry name" value="CRUMBS FAMILY MEMBER"/>
    <property type="match status" value="1"/>
</dbReference>
<feature type="domain" description="LNR" evidence="14">
    <location>
        <begin position="180"/>
        <end position="217"/>
    </location>
</feature>
<feature type="repeat" description="ANK" evidence="9">
    <location>
        <begin position="701"/>
        <end position="733"/>
    </location>
</feature>
<dbReference type="PRINTS" id="PR01452">
    <property type="entry name" value="LNOTCHREPEAT"/>
</dbReference>
<feature type="disulfide bond" evidence="10">
    <location>
        <begin position="31"/>
        <end position="40"/>
    </location>
</feature>
<keyword evidence="5 12" id="KW-0472">Membrane</keyword>
<evidence type="ECO:0000313" key="16">
    <source>
        <dbReference type="Proteomes" id="UP000024635"/>
    </source>
</evidence>
<keyword evidence="4 12" id="KW-1133">Transmembrane helix</keyword>
<evidence type="ECO:0000256" key="9">
    <source>
        <dbReference type="PROSITE-ProRule" id="PRU00023"/>
    </source>
</evidence>
<feature type="disulfide bond" evidence="10">
    <location>
        <begin position="9"/>
        <end position="19"/>
    </location>
</feature>
<evidence type="ECO:0000256" key="3">
    <source>
        <dbReference type="ARBA" id="ARBA00022737"/>
    </source>
</evidence>
<evidence type="ECO:0000313" key="15">
    <source>
        <dbReference type="EMBL" id="EYC41998.1"/>
    </source>
</evidence>
<evidence type="ECO:0000256" key="10">
    <source>
        <dbReference type="PROSITE-ProRule" id="PRU00076"/>
    </source>
</evidence>
<dbReference type="GO" id="GO:0012505">
    <property type="term" value="C:endomembrane system"/>
    <property type="evidence" value="ECO:0007669"/>
    <property type="project" value="UniProtKB-SubCell"/>
</dbReference>
<evidence type="ECO:0000256" key="11">
    <source>
        <dbReference type="SAM" id="MobiDB-lite"/>
    </source>
</evidence>